<accession>A0ABZ1AV52</accession>
<feature type="region of interest" description="Disordered" evidence="1">
    <location>
        <begin position="93"/>
        <end position="176"/>
    </location>
</feature>
<evidence type="ECO:0000313" key="2">
    <source>
        <dbReference type="EMBL" id="WRL48267.1"/>
    </source>
</evidence>
<feature type="region of interest" description="Disordered" evidence="1">
    <location>
        <begin position="246"/>
        <end position="267"/>
    </location>
</feature>
<organism evidence="3 4">
    <name type="scientific">Aromatoleum evansii</name>
    <name type="common">Azoarcus evansii</name>
    <dbReference type="NCBI Taxonomy" id="59406"/>
    <lineage>
        <taxon>Bacteria</taxon>
        <taxon>Pseudomonadati</taxon>
        <taxon>Pseudomonadota</taxon>
        <taxon>Betaproteobacteria</taxon>
        <taxon>Rhodocyclales</taxon>
        <taxon>Rhodocyclaceae</taxon>
        <taxon>Aromatoleum</taxon>
    </lineage>
</organism>
<feature type="compositionally biased region" description="Basic and acidic residues" evidence="1">
    <location>
        <begin position="151"/>
        <end position="173"/>
    </location>
</feature>
<evidence type="ECO:0000313" key="3">
    <source>
        <dbReference type="EMBL" id="WRL48337.1"/>
    </source>
</evidence>
<evidence type="ECO:0000313" key="4">
    <source>
        <dbReference type="Proteomes" id="UP001626593"/>
    </source>
</evidence>
<reference evidence="3 4" key="1">
    <citation type="submission" date="2023-12" db="EMBL/GenBank/DDBJ databases">
        <title>A. evansii MAY27, complete genome.</title>
        <authorList>
            <person name="Wang Y."/>
        </authorList>
    </citation>
    <scope>NUCLEOTIDE SEQUENCE [LARGE SCALE GENOMIC DNA]</scope>
    <source>
        <strain evidence="3 4">MAY27</strain>
    </source>
</reference>
<dbReference type="Proteomes" id="UP001626593">
    <property type="component" value="Chromosome"/>
</dbReference>
<keyword evidence="4" id="KW-1185">Reference proteome</keyword>
<dbReference type="EMBL" id="CP141259">
    <property type="protein sequence ID" value="WRL48267.1"/>
    <property type="molecule type" value="Genomic_DNA"/>
</dbReference>
<protein>
    <submittedName>
        <fullName evidence="3">Uncharacterized protein</fullName>
    </submittedName>
</protein>
<proteinExistence type="predicted"/>
<evidence type="ECO:0000256" key="1">
    <source>
        <dbReference type="SAM" id="MobiDB-lite"/>
    </source>
</evidence>
<dbReference type="EMBL" id="CP141259">
    <property type="protein sequence ID" value="WRL48337.1"/>
    <property type="molecule type" value="Genomic_DNA"/>
</dbReference>
<feature type="region of interest" description="Disordered" evidence="1">
    <location>
        <begin position="285"/>
        <end position="305"/>
    </location>
</feature>
<sequence length="305" mass="33725">MAESWVRLWAGMTLNAKWQTIARKSGQRRSLVIAMFTHLLMIANESDPRGSLEGADIEDIASALDEDEEAIQAIWDVLIGRAIDPETLRLTGWEKHQPAREDAITPTAKTAAERKRDQRERERMSRDVTQSHEQSRDVTQSHAPEAEADTEAEKPIPPEREVTVSGEGGREEPLPSLSRKGLVCRLLRDAGIADAAPHHLADETWDALLTKRTDEEIVEFAKVKLSAKQGHRIGLKYLAPGLLEDPTPITPNARGSPPGRRMTRDESRTIAASTRLSDFRAACAEEQGAADERTIEATAPPRLVG</sequence>
<dbReference type="RefSeq" id="WP_407280584.1">
    <property type="nucleotide sequence ID" value="NZ_CP141259.1"/>
</dbReference>
<feature type="compositionally biased region" description="Basic and acidic residues" evidence="1">
    <location>
        <begin position="93"/>
        <end position="103"/>
    </location>
</feature>
<gene>
    <name evidence="2" type="ORF">U5817_09540</name>
    <name evidence="3" type="ORF">U5817_09890</name>
</gene>
<feature type="compositionally biased region" description="Basic and acidic residues" evidence="1">
    <location>
        <begin position="111"/>
        <end position="136"/>
    </location>
</feature>
<name>A0ABZ1AV52_AROEV</name>